<dbReference type="Proteomes" id="UP000035704">
    <property type="component" value="Chromosome"/>
</dbReference>
<evidence type="ECO:0000313" key="2">
    <source>
        <dbReference type="Proteomes" id="UP000035704"/>
    </source>
</evidence>
<keyword evidence="2" id="KW-1185">Reference proteome</keyword>
<dbReference type="AlphaFoldDB" id="A0A0D8I5I9"/>
<protein>
    <submittedName>
        <fullName evidence="1">Uncharacterized protein</fullName>
    </submittedName>
</protein>
<proteinExistence type="predicted"/>
<dbReference type="PATRIC" id="fig|84022.5.peg.2634"/>
<name>A0A0D8I5I9_9CLOT</name>
<dbReference type="OrthoDB" id="1956952at2"/>
<gene>
    <name evidence="1" type="ORF">CACET_c34820</name>
</gene>
<evidence type="ECO:0000313" key="1">
    <source>
        <dbReference type="EMBL" id="AKL96925.1"/>
    </source>
</evidence>
<organism evidence="1 2">
    <name type="scientific">Clostridium aceticum</name>
    <dbReference type="NCBI Taxonomy" id="84022"/>
    <lineage>
        <taxon>Bacteria</taxon>
        <taxon>Bacillati</taxon>
        <taxon>Bacillota</taxon>
        <taxon>Clostridia</taxon>
        <taxon>Eubacteriales</taxon>
        <taxon>Clostridiaceae</taxon>
        <taxon>Clostridium</taxon>
    </lineage>
</organism>
<dbReference type="KEGG" id="cace:CACET_c34820"/>
<sequence>MWVRSQNKKVLGNYELFAIPTTIGSKKTHIQGIRGNSGFFESNTDTLGEYPCLEEAIEELNNLQEALKNNPHEVYEMK</sequence>
<dbReference type="EMBL" id="CP009687">
    <property type="protein sequence ID" value="AKL96925.1"/>
    <property type="molecule type" value="Genomic_DNA"/>
</dbReference>
<dbReference type="RefSeq" id="WP_044826469.1">
    <property type="nucleotide sequence ID" value="NZ_CP009687.1"/>
</dbReference>
<reference evidence="1 2" key="1">
    <citation type="submission" date="2014-10" db="EMBL/GenBank/DDBJ databases">
        <title>Genome sequence of Clostridium aceticum DSM 1496.</title>
        <authorList>
            <person name="Poehlein A."/>
            <person name="Schiel-Bengelsdorf B."/>
            <person name="Gottschalk G."/>
            <person name="Duerre P."/>
            <person name="Daniel R."/>
        </authorList>
    </citation>
    <scope>NUCLEOTIDE SEQUENCE [LARGE SCALE GENOMIC DNA]</scope>
    <source>
        <strain evidence="1 2">DSM 1496</strain>
    </source>
</reference>
<accession>A0A0D8I5I9</accession>